<evidence type="ECO:0000313" key="15">
    <source>
        <dbReference type="EMBL" id="GLD56297.1"/>
    </source>
</evidence>
<evidence type="ECO:0000256" key="9">
    <source>
        <dbReference type="ARBA" id="ARBA00023242"/>
    </source>
</evidence>
<dbReference type="PANTHER" id="PTHR15065:SF6">
    <property type="entry name" value="INSULINOMA-ASSOCIATED PROTEIN 2"/>
    <property type="match status" value="1"/>
</dbReference>
<evidence type="ECO:0000256" key="11">
    <source>
        <dbReference type="ARBA" id="ARBA00058195"/>
    </source>
</evidence>
<evidence type="ECO:0000256" key="1">
    <source>
        <dbReference type="ARBA" id="ARBA00004123"/>
    </source>
</evidence>
<dbReference type="PROSITE" id="PS50157">
    <property type="entry name" value="ZINC_FINGER_C2H2_2"/>
    <property type="match status" value="3"/>
</dbReference>
<reference evidence="15" key="1">
    <citation type="submission" date="2022-08" db="EMBL/GenBank/DDBJ databases">
        <title>Genome sequencing of akame (Lates japonicus).</title>
        <authorList>
            <person name="Hashiguchi Y."/>
            <person name="Takahashi H."/>
        </authorList>
    </citation>
    <scope>NUCLEOTIDE SEQUENCE</scope>
    <source>
        <strain evidence="15">Kochi</strain>
    </source>
</reference>
<name>A0AAD3R567_LATJO</name>
<evidence type="ECO:0000256" key="6">
    <source>
        <dbReference type="ARBA" id="ARBA00023015"/>
    </source>
</evidence>
<dbReference type="GO" id="GO:0001227">
    <property type="term" value="F:DNA-binding transcription repressor activity, RNA polymerase II-specific"/>
    <property type="evidence" value="ECO:0007669"/>
    <property type="project" value="TreeGrafter"/>
</dbReference>
<sequence length="663" mass="74843">MPRGFLVKRHRRCSASYRPRNNSNSKAVTYDGERSGGNNSEEIKSQAVKESDVLNVLPFERPDGLLPVSRQNSVGVREAWSPHVESALEAEADRRAQLPETEEQVSEVDVLTPDGDFSCFFPPPPPPRDLTLTESCSPVKPVGTRLLEQHEEGEKQPPFPDRCLTSSLVSELPELPFLVSSTPTSVSASIERLLASSSRHHAPSYGHNDKYDPNMTYVHLFPPLTLMNQEQHHAARKRSLLEPDQRLNSNRHNKQSAGNPSKKPKVNRKLNFEDEVTTSPVLGLRIKKESPELRRQREKSSASTGNQPLGEFICQLCKEEYPDPFSLAQHKCSRIVRVEYRCPECDKVFSCPANLASHRRWHKPRPVNNQGGETPTSKSQPLKEARGLIQHERQPVEMEGKENELLRINTNQHHRALDSSRIRREPSLLLLHGRSRDSDSLAPPHYDSSPHYRNPGESCLDLQQQVRAADSPPSSLLRVNDNPDERADLPQQQPSSLSHPPLPFVQSLPEEEVYECRYCGKKFRRQAYLKKHLAAHEMTARASPPPPSYGQARENSAGSQSQVFLCHLCGARFPSVEIRDKHRLWHAMRDELLAGTLGGGLRPDVFHAHREETGAGECEQQQIFTCKHCPSTFFSSPGLTRHINKSHPTENRQVMLLQMAVRP</sequence>
<dbReference type="AlphaFoldDB" id="A0AAD3R567"/>
<dbReference type="GO" id="GO:0008270">
    <property type="term" value="F:zinc ion binding"/>
    <property type="evidence" value="ECO:0007669"/>
    <property type="project" value="UniProtKB-KW"/>
</dbReference>
<dbReference type="GO" id="GO:0000978">
    <property type="term" value="F:RNA polymerase II cis-regulatory region sequence-specific DNA binding"/>
    <property type="evidence" value="ECO:0007669"/>
    <property type="project" value="TreeGrafter"/>
</dbReference>
<dbReference type="InterPro" id="IPR013087">
    <property type="entry name" value="Znf_C2H2_type"/>
</dbReference>
<keyword evidence="8" id="KW-0804">Transcription</keyword>
<keyword evidence="16" id="KW-1185">Reference proteome</keyword>
<dbReference type="SMART" id="SM00355">
    <property type="entry name" value="ZnF_C2H2"/>
    <property type="match status" value="5"/>
</dbReference>
<keyword evidence="6" id="KW-0805">Transcription regulation</keyword>
<keyword evidence="4 12" id="KW-0863">Zinc-finger</keyword>
<keyword evidence="7" id="KW-0238">DNA-binding</keyword>
<organism evidence="15 16">
    <name type="scientific">Lates japonicus</name>
    <name type="common">Japanese lates</name>
    <dbReference type="NCBI Taxonomy" id="270547"/>
    <lineage>
        <taxon>Eukaryota</taxon>
        <taxon>Metazoa</taxon>
        <taxon>Chordata</taxon>
        <taxon>Craniata</taxon>
        <taxon>Vertebrata</taxon>
        <taxon>Euteleostomi</taxon>
        <taxon>Actinopterygii</taxon>
        <taxon>Neopterygii</taxon>
        <taxon>Teleostei</taxon>
        <taxon>Neoteleostei</taxon>
        <taxon>Acanthomorphata</taxon>
        <taxon>Carangaria</taxon>
        <taxon>Carangaria incertae sedis</taxon>
        <taxon>Centropomidae</taxon>
        <taxon>Lates</taxon>
    </lineage>
</organism>
<comment type="similarity">
    <text evidence="10">Belongs to the INSM1 family.</text>
</comment>
<evidence type="ECO:0000256" key="8">
    <source>
        <dbReference type="ARBA" id="ARBA00023163"/>
    </source>
</evidence>
<feature type="compositionally biased region" description="Low complexity" evidence="13">
    <location>
        <begin position="489"/>
        <end position="499"/>
    </location>
</feature>
<evidence type="ECO:0000256" key="5">
    <source>
        <dbReference type="ARBA" id="ARBA00022833"/>
    </source>
</evidence>
<dbReference type="GO" id="GO:0005634">
    <property type="term" value="C:nucleus"/>
    <property type="evidence" value="ECO:0007669"/>
    <property type="project" value="UniProtKB-SubCell"/>
</dbReference>
<feature type="region of interest" description="Disordered" evidence="13">
    <location>
        <begin position="362"/>
        <end position="403"/>
    </location>
</feature>
<feature type="compositionally biased region" description="Polar residues" evidence="13">
    <location>
        <begin position="367"/>
        <end position="380"/>
    </location>
</feature>
<evidence type="ECO:0000256" key="10">
    <source>
        <dbReference type="ARBA" id="ARBA00038003"/>
    </source>
</evidence>
<feature type="domain" description="C2H2-type" evidence="14">
    <location>
        <begin position="340"/>
        <end position="362"/>
    </location>
</feature>
<keyword evidence="9" id="KW-0539">Nucleus</keyword>
<feature type="compositionally biased region" description="Basic and acidic residues" evidence="13">
    <location>
        <begin position="381"/>
        <end position="403"/>
    </location>
</feature>
<evidence type="ECO:0000256" key="13">
    <source>
        <dbReference type="SAM" id="MobiDB-lite"/>
    </source>
</evidence>
<dbReference type="PANTHER" id="PTHR15065">
    <property type="entry name" value="INSULINOMA-ASSOCIATED 1"/>
    <property type="match status" value="1"/>
</dbReference>
<feature type="compositionally biased region" description="Basic and acidic residues" evidence="13">
    <location>
        <begin position="286"/>
        <end position="300"/>
    </location>
</feature>
<dbReference type="EMBL" id="BRZM01000024">
    <property type="protein sequence ID" value="GLD56297.1"/>
    <property type="molecule type" value="Genomic_DNA"/>
</dbReference>
<dbReference type="InterPro" id="IPR036236">
    <property type="entry name" value="Znf_C2H2_sf"/>
</dbReference>
<keyword evidence="2" id="KW-0479">Metal-binding</keyword>
<accession>A0AAD3R567</accession>
<comment type="function">
    <text evidence="11">May act as a transcriptional regulator. May play a role in neurogenesis and neuroendocrine cell differentiation during embryonic development.</text>
</comment>
<dbReference type="GO" id="GO:0010564">
    <property type="term" value="P:regulation of cell cycle process"/>
    <property type="evidence" value="ECO:0007669"/>
    <property type="project" value="TreeGrafter"/>
</dbReference>
<evidence type="ECO:0000256" key="7">
    <source>
        <dbReference type="ARBA" id="ARBA00023125"/>
    </source>
</evidence>
<comment type="subcellular location">
    <subcellularLocation>
        <location evidence="1">Nucleus</location>
    </subcellularLocation>
</comment>
<dbReference type="Pfam" id="PF00096">
    <property type="entry name" value="zf-C2H2"/>
    <property type="match status" value="3"/>
</dbReference>
<evidence type="ECO:0000256" key="2">
    <source>
        <dbReference type="ARBA" id="ARBA00022723"/>
    </source>
</evidence>
<gene>
    <name evidence="15" type="ORF">AKAME5_000865800</name>
</gene>
<evidence type="ECO:0000259" key="14">
    <source>
        <dbReference type="PROSITE" id="PS50157"/>
    </source>
</evidence>
<dbReference type="FunFam" id="3.30.160.60:FF:000100">
    <property type="entry name" value="Zinc finger 45-like"/>
    <property type="match status" value="1"/>
</dbReference>
<dbReference type="InterPro" id="IPR042972">
    <property type="entry name" value="INSM1/2"/>
</dbReference>
<protein>
    <submittedName>
        <fullName evidence="15">Insulinoma-associated protein 2</fullName>
    </submittedName>
</protein>
<evidence type="ECO:0000256" key="12">
    <source>
        <dbReference type="PROSITE-ProRule" id="PRU00042"/>
    </source>
</evidence>
<dbReference type="FunFam" id="3.30.160.60:FF:000488">
    <property type="entry name" value="Insulinoma-associated protein 2"/>
    <property type="match status" value="1"/>
</dbReference>
<dbReference type="GO" id="GO:0017053">
    <property type="term" value="C:transcription repressor complex"/>
    <property type="evidence" value="ECO:0007669"/>
    <property type="project" value="TreeGrafter"/>
</dbReference>
<dbReference type="Proteomes" id="UP001279410">
    <property type="component" value="Unassembled WGS sequence"/>
</dbReference>
<evidence type="ECO:0000313" key="16">
    <source>
        <dbReference type="Proteomes" id="UP001279410"/>
    </source>
</evidence>
<dbReference type="SUPFAM" id="SSF57667">
    <property type="entry name" value="beta-beta-alpha zinc fingers"/>
    <property type="match status" value="2"/>
</dbReference>
<evidence type="ECO:0000256" key="3">
    <source>
        <dbReference type="ARBA" id="ARBA00022737"/>
    </source>
</evidence>
<feature type="domain" description="C2H2-type" evidence="14">
    <location>
        <begin position="624"/>
        <end position="652"/>
    </location>
</feature>
<feature type="domain" description="C2H2-type" evidence="14">
    <location>
        <begin position="514"/>
        <end position="536"/>
    </location>
</feature>
<dbReference type="Gene3D" id="3.30.160.60">
    <property type="entry name" value="Classic Zinc Finger"/>
    <property type="match status" value="3"/>
</dbReference>
<keyword evidence="3" id="KW-0677">Repeat</keyword>
<evidence type="ECO:0000256" key="4">
    <source>
        <dbReference type="ARBA" id="ARBA00022771"/>
    </source>
</evidence>
<keyword evidence="5" id="KW-0862">Zinc</keyword>
<comment type="caution">
    <text evidence="15">The sequence shown here is derived from an EMBL/GenBank/DDBJ whole genome shotgun (WGS) entry which is preliminary data.</text>
</comment>
<dbReference type="GO" id="GO:0030182">
    <property type="term" value="P:neuron differentiation"/>
    <property type="evidence" value="ECO:0007669"/>
    <property type="project" value="TreeGrafter"/>
</dbReference>
<feature type="region of interest" description="Disordered" evidence="13">
    <location>
        <begin position="434"/>
        <end position="504"/>
    </location>
</feature>
<feature type="region of interest" description="Disordered" evidence="13">
    <location>
        <begin position="230"/>
        <end position="305"/>
    </location>
</feature>
<dbReference type="PROSITE" id="PS00028">
    <property type="entry name" value="ZINC_FINGER_C2H2_1"/>
    <property type="match status" value="4"/>
</dbReference>
<proteinExistence type="inferred from homology"/>
<feature type="region of interest" description="Disordered" evidence="13">
    <location>
        <begin position="10"/>
        <end position="46"/>
    </location>
</feature>